<dbReference type="AlphaFoldDB" id="A0A8S9Z8Q2"/>
<dbReference type="Proteomes" id="UP000605970">
    <property type="component" value="Unassembled WGS sequence"/>
</dbReference>
<reference evidence="1" key="1">
    <citation type="journal article" date="2020" name="Ecol. Evol.">
        <title>Genome structure and content of the rice root-knot nematode (Meloidogyne graminicola).</title>
        <authorList>
            <person name="Phan N.T."/>
            <person name="Danchin E.G.J."/>
            <person name="Klopp C."/>
            <person name="Perfus-Barbeoch L."/>
            <person name="Kozlowski D.K."/>
            <person name="Koutsovoulos G.D."/>
            <person name="Lopez-Roques C."/>
            <person name="Bouchez O."/>
            <person name="Zahm M."/>
            <person name="Besnard G."/>
            <person name="Bellafiore S."/>
        </authorList>
    </citation>
    <scope>NUCLEOTIDE SEQUENCE</scope>
    <source>
        <strain evidence="1">VN-18</strain>
    </source>
</reference>
<accession>A0A8S9Z8Q2</accession>
<gene>
    <name evidence="1" type="ORF">Mgra_00009709</name>
</gene>
<proteinExistence type="predicted"/>
<comment type="caution">
    <text evidence="1">The sequence shown here is derived from an EMBL/GenBank/DDBJ whole genome shotgun (WGS) entry which is preliminary data.</text>
</comment>
<sequence>IRKQSMWSLQLAIDKKPVSIRQLQVQGGISADGKMPGMGLKIWLTSEQPTSNLHQEKHFIIIYNKRFTKELLIKK</sequence>
<evidence type="ECO:0000313" key="1">
    <source>
        <dbReference type="EMBL" id="KAF7626116.1"/>
    </source>
</evidence>
<name>A0A8S9Z8Q2_9BILA</name>
<evidence type="ECO:0000313" key="2">
    <source>
        <dbReference type="Proteomes" id="UP000605970"/>
    </source>
</evidence>
<protein>
    <submittedName>
        <fullName evidence="1">Uncharacterized protein</fullName>
    </submittedName>
</protein>
<organism evidence="1 2">
    <name type="scientific">Meloidogyne graminicola</name>
    <dbReference type="NCBI Taxonomy" id="189291"/>
    <lineage>
        <taxon>Eukaryota</taxon>
        <taxon>Metazoa</taxon>
        <taxon>Ecdysozoa</taxon>
        <taxon>Nematoda</taxon>
        <taxon>Chromadorea</taxon>
        <taxon>Rhabditida</taxon>
        <taxon>Tylenchina</taxon>
        <taxon>Tylenchomorpha</taxon>
        <taxon>Tylenchoidea</taxon>
        <taxon>Meloidogynidae</taxon>
        <taxon>Meloidogyninae</taxon>
        <taxon>Meloidogyne</taxon>
    </lineage>
</organism>
<feature type="non-terminal residue" evidence="1">
    <location>
        <position position="75"/>
    </location>
</feature>
<keyword evidence="2" id="KW-1185">Reference proteome</keyword>
<dbReference type="EMBL" id="JABEBT010000177">
    <property type="protein sequence ID" value="KAF7626116.1"/>
    <property type="molecule type" value="Genomic_DNA"/>
</dbReference>